<evidence type="ECO:0000313" key="3">
    <source>
        <dbReference type="Ensembl" id="ENSEBUP00000018776.1"/>
    </source>
</evidence>
<evidence type="ECO:0000259" key="2">
    <source>
        <dbReference type="PROSITE" id="PS00036"/>
    </source>
</evidence>
<dbReference type="GO" id="GO:0006986">
    <property type="term" value="P:response to unfolded protein"/>
    <property type="evidence" value="ECO:0007669"/>
    <property type="project" value="InterPro"/>
</dbReference>
<feature type="compositionally biased region" description="Acidic residues" evidence="1">
    <location>
        <begin position="276"/>
        <end position="349"/>
    </location>
</feature>
<feature type="region of interest" description="Disordered" evidence="1">
    <location>
        <begin position="257"/>
        <end position="392"/>
    </location>
</feature>
<accession>A0A8C4QRQ2</accession>
<feature type="region of interest" description="Disordered" evidence="1">
    <location>
        <begin position="157"/>
        <end position="179"/>
    </location>
</feature>
<protein>
    <submittedName>
        <fullName evidence="3">Creb3 regulatory factor</fullName>
    </submittedName>
</protein>
<dbReference type="InterPro" id="IPR039165">
    <property type="entry name" value="CREBRF"/>
</dbReference>
<dbReference type="PANTHER" id="PTHR21552">
    <property type="entry name" value="ADULT RETINA PROTEIN"/>
    <property type="match status" value="1"/>
</dbReference>
<feature type="region of interest" description="Disordered" evidence="1">
    <location>
        <begin position="405"/>
        <end position="431"/>
    </location>
</feature>
<feature type="domain" description="BZIP" evidence="2">
    <location>
        <begin position="494"/>
        <end position="508"/>
    </location>
</feature>
<dbReference type="Ensembl" id="ENSEBUT00000019352.1">
    <property type="protein sequence ID" value="ENSEBUP00000018776.1"/>
    <property type="gene ID" value="ENSEBUG00000011719.1"/>
</dbReference>
<dbReference type="OMA" id="MYQKNGP"/>
<name>A0A8C4QRQ2_EPTBU</name>
<dbReference type="GO" id="GO:0000981">
    <property type="term" value="F:DNA-binding transcription factor activity, RNA polymerase II-specific"/>
    <property type="evidence" value="ECO:0007669"/>
    <property type="project" value="TreeGrafter"/>
</dbReference>
<proteinExistence type="predicted"/>
<evidence type="ECO:0000256" key="1">
    <source>
        <dbReference type="SAM" id="MobiDB-lite"/>
    </source>
</evidence>
<dbReference type="GO" id="GO:0000977">
    <property type="term" value="F:RNA polymerase II transcription regulatory region sequence-specific DNA binding"/>
    <property type="evidence" value="ECO:0007669"/>
    <property type="project" value="TreeGrafter"/>
</dbReference>
<reference evidence="3" key="1">
    <citation type="submission" date="2025-08" db="UniProtKB">
        <authorList>
            <consortium name="Ensembl"/>
        </authorList>
    </citation>
    <scope>IDENTIFICATION</scope>
</reference>
<dbReference type="Proteomes" id="UP000694388">
    <property type="component" value="Unplaced"/>
</dbReference>
<dbReference type="AlphaFoldDB" id="A0A8C4QRQ2"/>
<keyword evidence="4" id="KW-1185">Reference proteome</keyword>
<evidence type="ECO:0000313" key="4">
    <source>
        <dbReference type="Proteomes" id="UP000694388"/>
    </source>
</evidence>
<dbReference type="PANTHER" id="PTHR21552:SF2">
    <property type="entry name" value="CREB3 REGULATORY FACTOR"/>
    <property type="match status" value="1"/>
</dbReference>
<organism evidence="3 4">
    <name type="scientific">Eptatretus burgeri</name>
    <name type="common">Inshore hagfish</name>
    <dbReference type="NCBI Taxonomy" id="7764"/>
    <lineage>
        <taxon>Eukaryota</taxon>
        <taxon>Metazoa</taxon>
        <taxon>Chordata</taxon>
        <taxon>Craniata</taxon>
        <taxon>Vertebrata</taxon>
        <taxon>Cyclostomata</taxon>
        <taxon>Myxini</taxon>
        <taxon>Myxiniformes</taxon>
        <taxon>Myxinidae</taxon>
        <taxon>Eptatretinae</taxon>
        <taxon>Eptatretus</taxon>
    </lineage>
</organism>
<feature type="compositionally biased region" description="Basic and acidic residues" evidence="1">
    <location>
        <begin position="368"/>
        <end position="379"/>
    </location>
</feature>
<dbReference type="PROSITE" id="PS00036">
    <property type="entry name" value="BZIP_BASIC"/>
    <property type="match status" value="1"/>
</dbReference>
<sequence length="605" mass="66937">MPQPNVNAMDLPFGDDFGTCAPSFSSSHINLPVDILATSSVSSSSSSCIDSPIEPWESENRDVWSAFPLASLGSSWGSSEMDLLGLEPAGCPYQNAEGIAQTPTLAQLNADDSQPFLEPPDISRLLPATLPDLSPARPTYPQSPLCRQTVKLPSPLSPLLPAPSCRSESSRSRPAVTLGPRKLARRAEAVSTAPVRMVVVKAVGGWEVLRHRRGVEKGEKCSSEPVYKEAEHNYSLFCAGGGTVRDGDMERQGVLDVVPSMRGTGGPREVKPAGFDDLEYDEGFGSDREASDDEDDEEEEEEEDDDYDEEEEEEGDEDAEEKYPDDDEAEDDVDEDDLEDKEDEEEDEDAKNYLSDISLEPGFHHAMVKGEEENSKGDKSGSGAEDTEKRRPQKWRFFWEYGEHHVPPEGRGKRSGRFGVQGGREWDRHTLPSNQYQSNVKRGTKRCRRSIVEDVTPSPQKLKQIGDELKQLNHQISELTPVCELPLPARPRLRKEKNKLASRACRLKKKAQHEANKLKLYGLDAEHEWLLRVLRSIKADIVQRVQQPDNGDEESMSAKLQKHVACSLGPIASHTPEFVNRVLEATAAGDPWGSLNLAQASPSGD</sequence>
<dbReference type="CDD" id="cd14809">
    <property type="entry name" value="bZIP_AUREO-like"/>
    <property type="match status" value="1"/>
</dbReference>
<dbReference type="GO" id="GO:0005634">
    <property type="term" value="C:nucleus"/>
    <property type="evidence" value="ECO:0007669"/>
    <property type="project" value="TreeGrafter"/>
</dbReference>
<dbReference type="InterPro" id="IPR004827">
    <property type="entry name" value="bZIP"/>
</dbReference>
<dbReference type="GeneTree" id="ENSGT00390000007125"/>
<reference evidence="3" key="2">
    <citation type="submission" date="2025-09" db="UniProtKB">
        <authorList>
            <consortium name="Ensembl"/>
        </authorList>
    </citation>
    <scope>IDENTIFICATION</scope>
</reference>